<dbReference type="PANTHER" id="PTHR42899:SF1">
    <property type="entry name" value="SPERMATOGENESIS-ASSOCIATED PROTEIN 20"/>
    <property type="match status" value="1"/>
</dbReference>
<proteinExistence type="predicted"/>
<feature type="domain" description="Spermatogenesis-associated protein 20-like TRX" evidence="1">
    <location>
        <begin position="3"/>
        <end position="163"/>
    </location>
</feature>
<dbReference type="SUPFAM" id="SSF52833">
    <property type="entry name" value="Thioredoxin-like"/>
    <property type="match status" value="1"/>
</dbReference>
<dbReference type="SUPFAM" id="SSF48208">
    <property type="entry name" value="Six-hairpin glycosidases"/>
    <property type="match status" value="1"/>
</dbReference>
<dbReference type="GO" id="GO:0005975">
    <property type="term" value="P:carbohydrate metabolic process"/>
    <property type="evidence" value="ECO:0007669"/>
    <property type="project" value="InterPro"/>
</dbReference>
<dbReference type="InterPro" id="IPR036249">
    <property type="entry name" value="Thioredoxin-like_sf"/>
</dbReference>
<gene>
    <name evidence="2" type="ORF">Spa11_02410</name>
</gene>
<dbReference type="PIRSF" id="PIRSF006402">
    <property type="entry name" value="UCP006402_thioredoxin"/>
    <property type="match status" value="1"/>
</dbReference>
<reference evidence="2 3" key="1">
    <citation type="submission" date="2019-02" db="EMBL/GenBank/DDBJ databases">
        <title>Deep-cultivation of Planctomycetes and their phenomic and genomic characterization uncovers novel biology.</title>
        <authorList>
            <person name="Wiegand S."/>
            <person name="Jogler M."/>
            <person name="Boedeker C."/>
            <person name="Pinto D."/>
            <person name="Vollmers J."/>
            <person name="Rivas-Marin E."/>
            <person name="Kohn T."/>
            <person name="Peeters S.H."/>
            <person name="Heuer A."/>
            <person name="Rast P."/>
            <person name="Oberbeckmann S."/>
            <person name="Bunk B."/>
            <person name="Jeske O."/>
            <person name="Meyerdierks A."/>
            <person name="Storesund J.E."/>
            <person name="Kallscheuer N."/>
            <person name="Luecker S."/>
            <person name="Lage O.M."/>
            <person name="Pohl T."/>
            <person name="Merkel B.J."/>
            <person name="Hornburger P."/>
            <person name="Mueller R.-W."/>
            <person name="Bruemmer F."/>
            <person name="Labrenz M."/>
            <person name="Spormann A.M."/>
            <person name="Op den Camp H."/>
            <person name="Overmann J."/>
            <person name="Amann R."/>
            <person name="Jetten M.S.M."/>
            <person name="Mascher T."/>
            <person name="Medema M.H."/>
            <person name="Devos D.P."/>
            <person name="Kaster A.-K."/>
            <person name="Ovreas L."/>
            <person name="Rohde M."/>
            <person name="Galperin M.Y."/>
            <person name="Jogler C."/>
        </authorList>
    </citation>
    <scope>NUCLEOTIDE SEQUENCE [LARGE SCALE GENOMIC DNA]</scope>
    <source>
        <strain evidence="2 3">Spa11</strain>
    </source>
</reference>
<dbReference type="KEGG" id="bmei:Spa11_02410"/>
<dbReference type="EMBL" id="CP036349">
    <property type="protein sequence ID" value="QDV72071.1"/>
    <property type="molecule type" value="Genomic_DNA"/>
</dbReference>
<accession>A0A518K2Q1</accession>
<dbReference type="Gene3D" id="3.40.30.10">
    <property type="entry name" value="Glutaredoxin"/>
    <property type="match status" value="1"/>
</dbReference>
<dbReference type="Proteomes" id="UP000316426">
    <property type="component" value="Chromosome"/>
</dbReference>
<protein>
    <recommendedName>
        <fullName evidence="1">Spermatogenesis-associated protein 20-like TRX domain-containing protein</fullName>
    </recommendedName>
</protein>
<dbReference type="PANTHER" id="PTHR42899">
    <property type="entry name" value="SPERMATOGENESIS-ASSOCIATED PROTEIN 20"/>
    <property type="match status" value="1"/>
</dbReference>
<sequence>MPNALANETSPYLLQHKDNPVDWRPWGAEALRLAKDEDKPIFLSIGYSACHWCHVMEHESFENAAIAAVLNDHFVPIKVDREERPDLDQVYMNAVQAMTGRGGWPMSVFLTPELKPFYGGTYWPASAQRGMPGFDQVLEAVIDAWRDRRESAYQMADQLTERLADLATVDGAADVALDRSLIENAGRQLERTFDPTHGGFGGAPKFPHTMDLVVLLRLWRESGRGAWLDMVRTTLDRMAAGGIYDHLGGGFARYSVDERWLVPHFEKMLYDNALLAGVYAEAFAATGDAALKRVACETLDYVLRDMTAPEGGFYSTEDADSAPANDPEGHAEEGLYYTWKPEEIRKVIGEEEADLFCRVYDVTPIGNFEGRNILSLPKSIATQATLLGLDPAKLERDLAAWRKKLLATREKRPRPGLDDKVLASWNGLAIDALARAGAVFGEQKYIGAAGRAADFVLSAMRDESGRLLHTWRAGQAKATGFLDDYAAMANGLVTLYEATFDERWLVEAAALLDVVLEHFADAEKGGFFYTADDAEQLIVRNKDLTDNATPGGNSLAATALVRLGKLTSVTKYHDAAHHTLVAAGPLMERAPTAMGQMLTALDLWVGPTQELVLLGIGPDATEVTSQLRRRPVPRAVLAGRIGPCQPTPLMEPAFAGKSSINGEATLYVCQDHACGEPLVGAMAIRNQQQMK</sequence>
<dbReference type="Pfam" id="PF03190">
    <property type="entry name" value="Thioredox_DsbH"/>
    <property type="match status" value="1"/>
</dbReference>
<dbReference type="RefSeq" id="WP_145105690.1">
    <property type="nucleotide sequence ID" value="NZ_CP036349.1"/>
</dbReference>
<keyword evidence="3" id="KW-1185">Reference proteome</keyword>
<evidence type="ECO:0000313" key="3">
    <source>
        <dbReference type="Proteomes" id="UP000316426"/>
    </source>
</evidence>
<evidence type="ECO:0000313" key="2">
    <source>
        <dbReference type="EMBL" id="QDV72071.1"/>
    </source>
</evidence>
<dbReference type="AlphaFoldDB" id="A0A518K2Q1"/>
<dbReference type="InterPro" id="IPR012341">
    <property type="entry name" value="6hp_glycosidase-like_sf"/>
</dbReference>
<dbReference type="CDD" id="cd02955">
    <property type="entry name" value="SSP411"/>
    <property type="match status" value="1"/>
</dbReference>
<dbReference type="InterPro" id="IPR024705">
    <property type="entry name" value="Ssp411"/>
</dbReference>
<dbReference type="Gene3D" id="1.50.10.10">
    <property type="match status" value="2"/>
</dbReference>
<evidence type="ECO:0000259" key="1">
    <source>
        <dbReference type="Pfam" id="PF03190"/>
    </source>
</evidence>
<name>A0A518K2Q1_9BACT</name>
<dbReference type="InterPro" id="IPR004879">
    <property type="entry name" value="Ssp411-like_TRX"/>
</dbReference>
<organism evidence="2 3">
    <name type="scientific">Botrimarina mediterranea</name>
    <dbReference type="NCBI Taxonomy" id="2528022"/>
    <lineage>
        <taxon>Bacteria</taxon>
        <taxon>Pseudomonadati</taxon>
        <taxon>Planctomycetota</taxon>
        <taxon>Planctomycetia</taxon>
        <taxon>Pirellulales</taxon>
        <taxon>Lacipirellulaceae</taxon>
        <taxon>Botrimarina</taxon>
    </lineage>
</organism>
<dbReference type="InterPro" id="IPR008928">
    <property type="entry name" value="6-hairpin_glycosidase_sf"/>
</dbReference>